<protein>
    <recommendedName>
        <fullName evidence="1">SLS1 C-terminal domain-containing protein</fullName>
    </recommendedName>
</protein>
<dbReference type="STRING" id="983967.A0A1E4STL3"/>
<dbReference type="InterPro" id="IPR048401">
    <property type="entry name" value="SLS1_C"/>
</dbReference>
<dbReference type="OrthoDB" id="5392646at2759"/>
<proteinExistence type="predicted"/>
<dbReference type="Pfam" id="PF20778">
    <property type="entry name" value="SLS1_C"/>
    <property type="match status" value="1"/>
</dbReference>
<feature type="domain" description="SLS1 C-terminal" evidence="1">
    <location>
        <begin position="68"/>
        <end position="437"/>
    </location>
</feature>
<organism evidence="2 3">
    <name type="scientific">[Candida] arabinofermentans NRRL YB-2248</name>
    <dbReference type="NCBI Taxonomy" id="983967"/>
    <lineage>
        <taxon>Eukaryota</taxon>
        <taxon>Fungi</taxon>
        <taxon>Dikarya</taxon>
        <taxon>Ascomycota</taxon>
        <taxon>Saccharomycotina</taxon>
        <taxon>Pichiomycetes</taxon>
        <taxon>Pichiales</taxon>
        <taxon>Pichiaceae</taxon>
        <taxon>Ogataea</taxon>
        <taxon>Ogataea/Candida clade</taxon>
    </lineage>
</organism>
<dbReference type="AlphaFoldDB" id="A0A1E4STL3"/>
<dbReference type="EMBL" id="KV453874">
    <property type="protein sequence ID" value="ODV82777.1"/>
    <property type="molecule type" value="Genomic_DNA"/>
</dbReference>
<keyword evidence="3" id="KW-1185">Reference proteome</keyword>
<evidence type="ECO:0000313" key="2">
    <source>
        <dbReference type="EMBL" id="ODV82777.1"/>
    </source>
</evidence>
<accession>A0A1E4STL3</accession>
<evidence type="ECO:0000259" key="1">
    <source>
        <dbReference type="Pfam" id="PF20778"/>
    </source>
</evidence>
<feature type="non-terminal residue" evidence="2">
    <location>
        <position position="1"/>
    </location>
</feature>
<dbReference type="Proteomes" id="UP000094801">
    <property type="component" value="Unassembled WGS sequence"/>
</dbReference>
<sequence>MLSNVHFDKVEDEDSTYILSSFNDTNLFLAKSGLLAALEYSATSSTVVDKTFVKDITGFVHQSYDDNTLPWYTKDSELGRIKKPASRKRTTSFEVIPTDTDLLSMEINKLKAEVDTAEDKFQHNFIAKEQEEEEEVIENLIEGETHDNEIESDSISKVKVLRNLDSDKIYEELSSQVPEIKEHWRPNVINATYGKMLFQNSTMQGSSHFHLNLPEVNKKLSSLELYDKEAKLFGSNGGVRNYFQNSLQIKLVPDGFANFEYFKKLPSIEIWFSISRDRINKSDCNVIITESERNVQIPIPEFKNDLMYQSTYNSDLINTEIDDELKFQQKQPGIFEFVKSLPSYQLDISKPESISKLLGGIPSHTINIKLDSDSEPVPYLISVINKVRSIELEFKGCPVIYQVISNGDVERFEVSILKTDEVDKDSFKEFNETAVELLQFIEDK</sequence>
<gene>
    <name evidence="2" type="ORF">CANARDRAFT_30571</name>
</gene>
<reference evidence="3" key="1">
    <citation type="submission" date="2016-04" db="EMBL/GenBank/DDBJ databases">
        <title>Comparative genomics of biotechnologically important yeasts.</title>
        <authorList>
            <consortium name="DOE Joint Genome Institute"/>
            <person name="Riley R."/>
            <person name="Haridas S."/>
            <person name="Wolfe K.H."/>
            <person name="Lopes M.R."/>
            <person name="Hittinger C.T."/>
            <person name="Goker M."/>
            <person name="Salamov A."/>
            <person name="Wisecaver J."/>
            <person name="Long T.M."/>
            <person name="Aerts A.L."/>
            <person name="Barry K."/>
            <person name="Choi C."/>
            <person name="Clum A."/>
            <person name="Coughlan A.Y."/>
            <person name="Deshpande S."/>
            <person name="Douglass A.P."/>
            <person name="Hanson S.J."/>
            <person name="Klenk H.-P."/>
            <person name="Labutti K."/>
            <person name="Lapidus A."/>
            <person name="Lindquist E."/>
            <person name="Lipzen A."/>
            <person name="Meier-Kolthoff J.P."/>
            <person name="Ohm R.A."/>
            <person name="Otillar R.P."/>
            <person name="Pangilinan J."/>
            <person name="Peng Y."/>
            <person name="Rokas A."/>
            <person name="Rosa C.A."/>
            <person name="Scheuner C."/>
            <person name="Sibirny A.A."/>
            <person name="Slot J.C."/>
            <person name="Stielow J.B."/>
            <person name="Sun H."/>
            <person name="Kurtzman C.P."/>
            <person name="Blackwell M."/>
            <person name="Grigoriev I.V."/>
            <person name="Jeffries T.W."/>
        </authorList>
    </citation>
    <scope>NUCLEOTIDE SEQUENCE [LARGE SCALE GENOMIC DNA]</scope>
    <source>
        <strain evidence="3">NRRL YB-2248</strain>
    </source>
</reference>
<evidence type="ECO:0000313" key="3">
    <source>
        <dbReference type="Proteomes" id="UP000094801"/>
    </source>
</evidence>
<name>A0A1E4STL3_9ASCO</name>